<evidence type="ECO:0000256" key="1">
    <source>
        <dbReference type="ARBA" id="ARBA00022729"/>
    </source>
</evidence>
<sequence length="451" mass="48967">MKSQTRRNFLMMSAGAGAYLAIRVPVFAATEVTHAKAATAITQVFGDGIRLTAVAIEYSAPVSGAELTSASFHVDDRTVTGAYASTSVNPADRDENGRFVIVTLSADDANAALAEKTGQPQGNSTSADRAPGKNGVGKAGDIPREDTRYRHAQATVTQTGPVTATNGAVVRALSRPLETTHVRNLVVDDFRALQFHDPKTGKTLRYNLFVPKNYDATRSYSLVLFMHDAGATGTQTRNTLYQGLGAVVWASPEEQAKRPCFVLAPQYAEIIADDDSNTSSALDTTIDLVEALARQYSVDRNRLYVTGQSGGCMMAIAMDIKYPDLFAASFLVAGQWGPELTKPLARQKLWIMVSQDDPGAFPGDNAITTVLEREGARISRATWNGTWTTQQFRSAFDTIDREGSPINYVTFEKGTVIPPGQTTAGASGHRNTWRIAYTIEPVREWVFCQHR</sequence>
<feature type="compositionally biased region" description="Polar residues" evidence="3">
    <location>
        <begin position="118"/>
        <end position="127"/>
    </location>
</feature>
<feature type="region of interest" description="Disordered" evidence="3">
    <location>
        <begin position="114"/>
        <end position="144"/>
    </location>
</feature>
<keyword evidence="2" id="KW-0378">Hydrolase</keyword>
<evidence type="ECO:0000313" key="6">
    <source>
        <dbReference type="EMBL" id="MFK4447617.1"/>
    </source>
</evidence>
<dbReference type="Pfam" id="PF10503">
    <property type="entry name" value="Esterase_PHB"/>
    <property type="match status" value="1"/>
</dbReference>
<evidence type="ECO:0000256" key="2">
    <source>
        <dbReference type="ARBA" id="ARBA00022801"/>
    </source>
</evidence>
<dbReference type="InterPro" id="IPR041172">
    <property type="entry name" value="EstA_Ig-like_N"/>
</dbReference>
<accession>A0ABW8MW28</accession>
<dbReference type="PANTHER" id="PTHR43037:SF1">
    <property type="entry name" value="BLL1128 PROTEIN"/>
    <property type="match status" value="1"/>
</dbReference>
<evidence type="ECO:0000256" key="4">
    <source>
        <dbReference type="SAM" id="SignalP"/>
    </source>
</evidence>
<dbReference type="PANTHER" id="PTHR43037">
    <property type="entry name" value="UNNAMED PRODUCT-RELATED"/>
    <property type="match status" value="1"/>
</dbReference>
<dbReference type="SUPFAM" id="SSF53474">
    <property type="entry name" value="alpha/beta-Hydrolases"/>
    <property type="match status" value="1"/>
</dbReference>
<proteinExistence type="predicted"/>
<dbReference type="Proteomes" id="UP001620514">
    <property type="component" value="Unassembled WGS sequence"/>
</dbReference>
<dbReference type="InterPro" id="IPR050955">
    <property type="entry name" value="Plant_Biomass_Hydrol_Est"/>
</dbReference>
<dbReference type="Pfam" id="PF18435">
    <property type="entry name" value="EstA_Ig_like"/>
    <property type="match status" value="1"/>
</dbReference>
<feature type="domain" description="Esterase Ig-like N-terminal" evidence="5">
    <location>
        <begin position="38"/>
        <end position="170"/>
    </location>
</feature>
<dbReference type="RefSeq" id="WP_404613367.1">
    <property type="nucleotide sequence ID" value="NZ_JBIYDN010000036.1"/>
</dbReference>
<feature type="chain" id="PRO_5045617042" evidence="4">
    <location>
        <begin position="29"/>
        <end position="451"/>
    </location>
</feature>
<keyword evidence="7" id="KW-1185">Reference proteome</keyword>
<dbReference type="EMBL" id="JBIYDN010000036">
    <property type="protein sequence ID" value="MFK4447617.1"/>
    <property type="molecule type" value="Genomic_DNA"/>
</dbReference>
<gene>
    <name evidence="6" type="ORF">ABH943_007654</name>
</gene>
<evidence type="ECO:0000259" key="5">
    <source>
        <dbReference type="Pfam" id="PF18435"/>
    </source>
</evidence>
<dbReference type="InterPro" id="IPR010126">
    <property type="entry name" value="Esterase_phb"/>
</dbReference>
<dbReference type="InterPro" id="IPR006311">
    <property type="entry name" value="TAT_signal"/>
</dbReference>
<feature type="signal peptide" evidence="4">
    <location>
        <begin position="1"/>
        <end position="28"/>
    </location>
</feature>
<evidence type="ECO:0000256" key="3">
    <source>
        <dbReference type="SAM" id="MobiDB-lite"/>
    </source>
</evidence>
<dbReference type="InterPro" id="IPR029058">
    <property type="entry name" value="AB_hydrolase_fold"/>
</dbReference>
<organism evidence="6 7">
    <name type="scientific">Caballeronia udeis</name>
    <dbReference type="NCBI Taxonomy" id="1232866"/>
    <lineage>
        <taxon>Bacteria</taxon>
        <taxon>Pseudomonadati</taxon>
        <taxon>Pseudomonadota</taxon>
        <taxon>Betaproteobacteria</taxon>
        <taxon>Burkholderiales</taxon>
        <taxon>Burkholderiaceae</taxon>
        <taxon>Caballeronia</taxon>
    </lineage>
</organism>
<protein>
    <submittedName>
        <fullName evidence="6">Peptidase</fullName>
    </submittedName>
</protein>
<evidence type="ECO:0000313" key="7">
    <source>
        <dbReference type="Proteomes" id="UP001620514"/>
    </source>
</evidence>
<name>A0ABW8MW28_9BURK</name>
<keyword evidence="1 4" id="KW-0732">Signal</keyword>
<dbReference type="Gene3D" id="3.40.50.1820">
    <property type="entry name" value="alpha/beta hydrolase"/>
    <property type="match status" value="1"/>
</dbReference>
<dbReference type="PROSITE" id="PS51318">
    <property type="entry name" value="TAT"/>
    <property type="match status" value="1"/>
</dbReference>
<dbReference type="Gene3D" id="2.60.40.2180">
    <property type="match status" value="1"/>
</dbReference>
<comment type="caution">
    <text evidence="6">The sequence shown here is derived from an EMBL/GenBank/DDBJ whole genome shotgun (WGS) entry which is preliminary data.</text>
</comment>
<reference evidence="6 7" key="1">
    <citation type="submission" date="2024-11" db="EMBL/GenBank/DDBJ databases">
        <title>Using genomics to understand microbial adaptation to soil warming.</title>
        <authorList>
            <person name="Deangelis K.M. PhD."/>
        </authorList>
    </citation>
    <scope>NUCLEOTIDE SEQUENCE [LARGE SCALE GENOMIC DNA]</scope>
    <source>
        <strain evidence="6 7">GAS97</strain>
    </source>
</reference>